<name>A0A1J7IZI4_9PEZI</name>
<evidence type="ECO:0000256" key="2">
    <source>
        <dbReference type="ARBA" id="ARBA00022857"/>
    </source>
</evidence>
<dbReference type="PANTHER" id="PTHR42760">
    <property type="entry name" value="SHORT-CHAIN DEHYDROGENASES/REDUCTASES FAMILY MEMBER"/>
    <property type="match status" value="1"/>
</dbReference>
<protein>
    <submittedName>
        <fullName evidence="4">NAD(P)-binding protein</fullName>
    </submittedName>
</protein>
<dbReference type="GO" id="GO:0016616">
    <property type="term" value="F:oxidoreductase activity, acting on the CH-OH group of donors, NAD or NADP as acceptor"/>
    <property type="evidence" value="ECO:0007669"/>
    <property type="project" value="TreeGrafter"/>
</dbReference>
<dbReference type="SUPFAM" id="SSF51735">
    <property type="entry name" value="NAD(P)-binding Rossmann-fold domains"/>
    <property type="match status" value="1"/>
</dbReference>
<dbReference type="PRINTS" id="PR00080">
    <property type="entry name" value="SDRFAMILY"/>
</dbReference>
<accession>A0A1J7IZI4</accession>
<sequence>MPKEPAAKEPAHGIHTPSLFDLSGKTALVTGGNGGIGSAMARGLAEAGADVIIFQIPGEASKFHAQLSAETGRKVWVYDCDLGDTPSIRRTVQQVLDDGHGIDILCNVAGISSGSIPILHETDEHKDSIIQINFNAVWVMSQCVARHMVERGRGGKIINIGSLAAHKAMTTFSIYGPMKAAVGQVTNSFANEFGPYNIQVNAIYPGYVWIHTALAQRFVDDKEANEKIISGIPSRRWGHPDDFKGIAVFLASQASDYVNGARIFVDGGTHSM</sequence>
<keyword evidence="2" id="KW-0521">NADP</keyword>
<dbReference type="FunCoup" id="A0A1J7IZI4">
    <property type="interactions" value="136"/>
</dbReference>
<evidence type="ECO:0000313" key="4">
    <source>
        <dbReference type="EMBL" id="OIW33167.1"/>
    </source>
</evidence>
<dbReference type="InParanoid" id="A0A1J7IZI4"/>
<dbReference type="STRING" id="1408157.A0A1J7IZI4"/>
<proteinExistence type="inferred from homology"/>
<keyword evidence="3" id="KW-0560">Oxidoreductase</keyword>
<dbReference type="InterPro" id="IPR036291">
    <property type="entry name" value="NAD(P)-bd_dom_sf"/>
</dbReference>
<gene>
    <name evidence="4" type="ORF">CONLIGDRAFT_695592</name>
</gene>
<dbReference type="EMBL" id="KV875094">
    <property type="protein sequence ID" value="OIW33167.1"/>
    <property type="molecule type" value="Genomic_DNA"/>
</dbReference>
<comment type="similarity">
    <text evidence="1">Belongs to the short-chain dehydrogenases/reductases (SDR) family.</text>
</comment>
<evidence type="ECO:0000256" key="3">
    <source>
        <dbReference type="ARBA" id="ARBA00023002"/>
    </source>
</evidence>
<dbReference type="PANTHER" id="PTHR42760:SF5">
    <property type="entry name" value="2-DEHYDRO-3-DEOXY-D-GLUCONATE 5-DEHYDROGENASE"/>
    <property type="match status" value="1"/>
</dbReference>
<evidence type="ECO:0000256" key="1">
    <source>
        <dbReference type="ARBA" id="ARBA00006484"/>
    </source>
</evidence>
<dbReference type="OrthoDB" id="37659at2759"/>
<keyword evidence="5" id="KW-1185">Reference proteome</keyword>
<evidence type="ECO:0000313" key="5">
    <source>
        <dbReference type="Proteomes" id="UP000182658"/>
    </source>
</evidence>
<dbReference type="Proteomes" id="UP000182658">
    <property type="component" value="Unassembled WGS sequence"/>
</dbReference>
<reference evidence="4 5" key="1">
    <citation type="submission" date="2016-10" db="EMBL/GenBank/DDBJ databases">
        <title>Draft genome sequence of Coniochaeta ligniaria NRRL30616, a lignocellulolytic fungus for bioabatement of inhibitors in plant biomass hydrolysates.</title>
        <authorList>
            <consortium name="DOE Joint Genome Institute"/>
            <person name="Jimenez D.J."/>
            <person name="Hector R.E."/>
            <person name="Riley R."/>
            <person name="Sun H."/>
            <person name="Grigoriev I.V."/>
            <person name="Van Elsas J.D."/>
            <person name="Nichols N.N."/>
        </authorList>
    </citation>
    <scope>NUCLEOTIDE SEQUENCE [LARGE SCALE GENOMIC DNA]</scope>
    <source>
        <strain evidence="4 5">NRRL 30616</strain>
    </source>
</reference>
<dbReference type="FunFam" id="3.40.50.720:FF:000084">
    <property type="entry name" value="Short-chain dehydrogenase reductase"/>
    <property type="match status" value="1"/>
</dbReference>
<dbReference type="Gene3D" id="3.40.50.720">
    <property type="entry name" value="NAD(P)-binding Rossmann-like Domain"/>
    <property type="match status" value="1"/>
</dbReference>
<organism evidence="4 5">
    <name type="scientific">Coniochaeta ligniaria NRRL 30616</name>
    <dbReference type="NCBI Taxonomy" id="1408157"/>
    <lineage>
        <taxon>Eukaryota</taxon>
        <taxon>Fungi</taxon>
        <taxon>Dikarya</taxon>
        <taxon>Ascomycota</taxon>
        <taxon>Pezizomycotina</taxon>
        <taxon>Sordariomycetes</taxon>
        <taxon>Sordariomycetidae</taxon>
        <taxon>Coniochaetales</taxon>
        <taxon>Coniochaetaceae</taxon>
        <taxon>Coniochaeta</taxon>
    </lineage>
</organism>
<dbReference type="AlphaFoldDB" id="A0A1J7IZI4"/>
<dbReference type="InterPro" id="IPR002347">
    <property type="entry name" value="SDR_fam"/>
</dbReference>
<dbReference type="Pfam" id="PF13561">
    <property type="entry name" value="adh_short_C2"/>
    <property type="match status" value="1"/>
</dbReference>
<dbReference type="PRINTS" id="PR00081">
    <property type="entry name" value="GDHRDH"/>
</dbReference>